<dbReference type="RefSeq" id="WP_020937350.1">
    <property type="nucleotide sequence ID" value="NC_021985.1"/>
</dbReference>
<dbReference type="EMBL" id="CP006259">
    <property type="protein sequence ID" value="AGS66863.1"/>
    <property type="molecule type" value="Genomic_DNA"/>
</dbReference>
<keyword evidence="4" id="KW-1185">Reference proteome</keyword>
<dbReference type="Gene3D" id="3.30.950.30">
    <property type="entry name" value="Schlafen, AAA domain"/>
    <property type="match status" value="1"/>
</dbReference>
<sequence length="407" mass="43296">MRELVDVGQPESLTLEYKESYAAKIPDSVAAMANSYGGLILVGVTERNIEDRIVGVPEDTIVKIVSSCHQKLEPPWEPEIIPVPLPETDGLMVLVVRVDPAKAPGPLLIQGAAPIRLHGRNAVADRSRLAQLLTEAAPQPAAAGLRLPPVELPRDDQGQEAADFLVRTGMYVPVDASATWRPLSERGVQAFADALNNSPLHRTLFHWCASLGDGGMTPFHRAGFNRARKVRLLWQGGPNEAPSSPLEAVATIDLPDAYGAPVSHLQVSLGVVARFGHALGRSVPLSIARLHELLDSLASSMVDDEVTKALAALAGIDPLVVPQPLSLDFISSTDVPALLAGNGLTPMPDAGTSRGANLLADPGIDQREPAERRALIDSWLQQISLDAGLLGMEEALERLRAASSTSP</sequence>
<name>S5V8E4_STRC3</name>
<organism evidence="3 4">
    <name type="scientific">Streptomyces collinus (strain DSM 40733 / Tue 365)</name>
    <dbReference type="NCBI Taxonomy" id="1214242"/>
    <lineage>
        <taxon>Bacteria</taxon>
        <taxon>Bacillati</taxon>
        <taxon>Actinomycetota</taxon>
        <taxon>Actinomycetes</taxon>
        <taxon>Kitasatosporales</taxon>
        <taxon>Streptomycetaceae</taxon>
        <taxon>Streptomyces</taxon>
    </lineage>
</organism>
<dbReference type="Pfam" id="PF04326">
    <property type="entry name" value="SLFN_AlbA_2"/>
    <property type="match status" value="1"/>
</dbReference>
<dbReference type="HOGENOM" id="CLU_676000_0_0_11"/>
<dbReference type="Proteomes" id="UP000015423">
    <property type="component" value="Chromosome"/>
</dbReference>
<dbReference type="AlphaFoldDB" id="S5V8E4"/>
<dbReference type="KEGG" id="sci:B446_35195"/>
<dbReference type="InterPro" id="IPR007421">
    <property type="entry name" value="Schlafen_AlbA_2_dom"/>
</dbReference>
<proteinExistence type="predicted"/>
<reference evidence="3 4" key="2">
    <citation type="journal article" date="2013" name="J. Biotechnol.">
        <title>Complete genome sequence of the kirromycin producer Streptomyces collinus Tu 365 consisting of a linear chromosome and two linear plasmids.</title>
        <authorList>
            <person name="Ruckert C."/>
            <person name="Szczepanowski R."/>
            <person name="Albersmeier A."/>
            <person name="Goesmann A."/>
            <person name="Iftime D."/>
            <person name="Musiol E.M."/>
            <person name="Blin K."/>
            <person name="Wohlleben W."/>
            <person name="Puhler A."/>
            <person name="Kalinowski J."/>
            <person name="Weber T."/>
        </authorList>
    </citation>
    <scope>NUCLEOTIDE SEQUENCE [LARGE SCALE GENOMIC DNA]</scope>
    <source>
        <strain evidence="4">DSM 40733 / Tue 365</strain>
        <strain evidence="3">Tu 365</strain>
    </source>
</reference>
<dbReference type="PATRIC" id="fig|1214242.5.peg.18"/>
<reference evidence="3" key="3">
    <citation type="submission" date="2015-08" db="EMBL/GenBank/DDBJ databases">
        <authorList>
            <person name="Weber T."/>
            <person name="Iftime D."/>
        </authorList>
    </citation>
    <scope>NUCLEOTIDE SEQUENCE</scope>
    <source>
        <strain evidence="3">Tu 365</strain>
    </source>
</reference>
<dbReference type="KEGG" id="sci:B446_00095"/>
<evidence type="ECO:0000259" key="1">
    <source>
        <dbReference type="Pfam" id="PF04326"/>
    </source>
</evidence>
<dbReference type="STRING" id="1214242.B446_00095"/>
<reference evidence="4" key="1">
    <citation type="submission" date="2012-10" db="EMBL/GenBank/DDBJ databases">
        <title>The complete genome sequence of Streptomyces collinus Tu 365.</title>
        <authorList>
            <person name="Ruckert C."/>
            <person name="Szczepanowski R."/>
            <person name="Goesmann A."/>
            <person name="Pross E.K."/>
            <person name="Musiol E.M."/>
            <person name="Blin K."/>
            <person name="Wohlleben W."/>
            <person name="Puhler A."/>
            <person name="Weber T."/>
            <person name="Kalinowski J."/>
        </authorList>
    </citation>
    <scope>NUCLEOTIDE SEQUENCE [LARGE SCALE GENOMIC DNA]</scope>
    <source>
        <strain evidence="4">DSM 40733 / Tue 365</strain>
    </source>
</reference>
<gene>
    <name evidence="2" type="ORF">B446_00095</name>
    <name evidence="3" type="ORF">B446_35195</name>
</gene>
<evidence type="ECO:0000313" key="2">
    <source>
        <dbReference type="EMBL" id="AGS66863.1"/>
    </source>
</evidence>
<feature type="domain" description="Schlafen AlbA-2" evidence="1">
    <location>
        <begin position="11"/>
        <end position="104"/>
    </location>
</feature>
<evidence type="ECO:0000313" key="3">
    <source>
        <dbReference type="EMBL" id="AGS73831.1"/>
    </source>
</evidence>
<dbReference type="eggNOG" id="ENOG5032BCH">
    <property type="taxonomic scope" value="Bacteria"/>
</dbReference>
<protein>
    <recommendedName>
        <fullName evidence="1">Schlafen AlbA-2 domain-containing protein</fullName>
    </recommendedName>
</protein>
<dbReference type="EMBL" id="CP006259">
    <property type="protein sequence ID" value="AGS73831.1"/>
    <property type="molecule type" value="Genomic_DNA"/>
</dbReference>
<evidence type="ECO:0000313" key="4">
    <source>
        <dbReference type="Proteomes" id="UP000015423"/>
    </source>
</evidence>
<dbReference type="InterPro" id="IPR038461">
    <property type="entry name" value="Schlafen_AlbA_2_dom_sf"/>
</dbReference>
<accession>S5V8E4</accession>